<proteinExistence type="predicted"/>
<comment type="caution">
    <text evidence="1">The sequence shown here is derived from an EMBL/GenBank/DDBJ whole genome shotgun (WGS) entry which is preliminary data.</text>
</comment>
<dbReference type="PANTHER" id="PTHR12961:SF0">
    <property type="entry name" value="CONSERVED OLIGOMERIC GOLGI COMPLEX SUBUNIT 2"/>
    <property type="match status" value="1"/>
</dbReference>
<keyword evidence="2" id="KW-1185">Reference proteome</keyword>
<organism evidence="1 2">
    <name type="scientific">Coccomyxa viridis</name>
    <dbReference type="NCBI Taxonomy" id="1274662"/>
    <lineage>
        <taxon>Eukaryota</taxon>
        <taxon>Viridiplantae</taxon>
        <taxon>Chlorophyta</taxon>
        <taxon>core chlorophytes</taxon>
        <taxon>Trebouxiophyceae</taxon>
        <taxon>Trebouxiophyceae incertae sedis</taxon>
        <taxon>Coccomyxaceae</taxon>
        <taxon>Coccomyxa</taxon>
    </lineage>
</organism>
<gene>
    <name evidence="1" type="primary">g8777</name>
    <name evidence="1" type="ORF">VP750_LOCUS7881</name>
</gene>
<evidence type="ECO:0000313" key="1">
    <source>
        <dbReference type="EMBL" id="CAL5225975.1"/>
    </source>
</evidence>
<evidence type="ECO:0000313" key="2">
    <source>
        <dbReference type="Proteomes" id="UP001497392"/>
    </source>
</evidence>
<name>A0ABP1G3T0_9CHLO</name>
<accession>A0ABP1G3T0</accession>
<dbReference type="EMBL" id="CAXHTA020000015">
    <property type="protein sequence ID" value="CAL5225975.1"/>
    <property type="molecule type" value="Genomic_DNA"/>
</dbReference>
<dbReference type="PANTHER" id="PTHR12961">
    <property type="entry name" value="CONSERVED OLIGOMERIC GOLGI COMPLEX COMPONENT 2"/>
    <property type="match status" value="1"/>
</dbReference>
<dbReference type="InterPro" id="IPR009316">
    <property type="entry name" value="COG2"/>
</dbReference>
<dbReference type="Proteomes" id="UP001497392">
    <property type="component" value="Unassembled WGS sequence"/>
</dbReference>
<reference evidence="1 2" key="1">
    <citation type="submission" date="2024-06" db="EMBL/GenBank/DDBJ databases">
        <authorList>
            <person name="Kraege A."/>
            <person name="Thomma B."/>
        </authorList>
    </citation>
    <scope>NUCLEOTIDE SEQUENCE [LARGE SCALE GENOMIC DNA]</scope>
</reference>
<protein>
    <submittedName>
        <fullName evidence="1">G8777 protein</fullName>
    </submittedName>
</protein>
<sequence>MAQVENLLAEISAMEDRGTKGRPESAGGSPLEARVRIFERLATEVARLKFYAARGKEVQFVQQLEPRMKAGVGKLQELLSKGLAQALEEGNAFTHSLPPGSCCHRTQILREVVVAPLVRSGLSAATDQSSAPSSSSSSSSFSQVLDVHATAIYEELGGLLRGIDHVQIELRLFDFLGNAVLAEVDTQLAAAMPGAFSVASSSPTPLPVVLQGLASLTKGRMFLKVAHSIWPAGAHEVGNTDDAMIITYAL</sequence>